<keyword evidence="5" id="KW-0408">Iron</keyword>
<keyword evidence="4" id="KW-0249">Electron transport</keyword>
<dbReference type="PANTHER" id="PTHR37424">
    <property type="entry name" value="BACTERIOFERRITIN-ASSOCIATED FERREDOXIN"/>
    <property type="match status" value="1"/>
</dbReference>
<dbReference type="RefSeq" id="WP_047212424.1">
    <property type="nucleotide sequence ID" value="NZ_CP011568.3"/>
</dbReference>
<accession>A0A0G3EJ23</accession>
<dbReference type="AlphaFoldDB" id="A0A0G3EJ23"/>
<dbReference type="PATRIC" id="fig|445709.3.peg.75"/>
<sequence length="81" mass="8372">MIVCVCKSVSDRQIKACVDAGATSLEELQVDLGVALCCGKCEDYVREMLDGAPCGTACTGCPASQAVATQRAESREATLVA</sequence>
<evidence type="ECO:0000256" key="5">
    <source>
        <dbReference type="ARBA" id="ARBA00023004"/>
    </source>
</evidence>
<name>A0A0G3EJ23_9BURK</name>
<keyword evidence="11" id="KW-1185">Reference proteome</keyword>
<dbReference type="Pfam" id="PF04324">
    <property type="entry name" value="Fer2_BFD"/>
    <property type="match status" value="1"/>
</dbReference>
<keyword evidence="1" id="KW-0813">Transport</keyword>
<keyword evidence="6" id="KW-0411">Iron-sulfur</keyword>
<keyword evidence="2" id="KW-0001">2Fe-2S</keyword>
<dbReference type="PANTHER" id="PTHR37424:SF1">
    <property type="entry name" value="BACTERIOFERRITIN-ASSOCIATED FERREDOXIN"/>
    <property type="match status" value="1"/>
</dbReference>
<evidence type="ECO:0000313" key="11">
    <source>
        <dbReference type="Proteomes" id="UP000036700"/>
    </source>
</evidence>
<feature type="domain" description="BFD-like [2Fe-2S]-binding" evidence="9">
    <location>
        <begin position="2"/>
        <end position="50"/>
    </location>
</feature>
<dbReference type="GO" id="GO:0046872">
    <property type="term" value="F:metal ion binding"/>
    <property type="evidence" value="ECO:0007669"/>
    <property type="project" value="UniProtKB-KW"/>
</dbReference>
<evidence type="ECO:0000256" key="6">
    <source>
        <dbReference type="ARBA" id="ARBA00023014"/>
    </source>
</evidence>
<dbReference type="GO" id="GO:0051537">
    <property type="term" value="F:2 iron, 2 sulfur cluster binding"/>
    <property type="evidence" value="ECO:0007669"/>
    <property type="project" value="UniProtKB-KW"/>
</dbReference>
<dbReference type="Proteomes" id="UP000036700">
    <property type="component" value="Chromosome"/>
</dbReference>
<evidence type="ECO:0000256" key="2">
    <source>
        <dbReference type="ARBA" id="ARBA00022714"/>
    </source>
</evidence>
<dbReference type="InterPro" id="IPR041854">
    <property type="entry name" value="BFD-like_2Fe2S-bd_dom_sf"/>
</dbReference>
<protein>
    <recommendedName>
        <fullName evidence="7">Bacterioferritin-associated ferredoxin</fullName>
    </recommendedName>
</protein>
<dbReference type="STRING" id="445709.ABW99_00315"/>
<evidence type="ECO:0000313" key="10">
    <source>
        <dbReference type="EMBL" id="AKJ66905.1"/>
    </source>
</evidence>
<evidence type="ECO:0000256" key="4">
    <source>
        <dbReference type="ARBA" id="ARBA00022982"/>
    </source>
</evidence>
<dbReference type="OrthoDB" id="9815350at2"/>
<dbReference type="InterPro" id="IPR007419">
    <property type="entry name" value="BFD-like_2Fe2S-bd_dom"/>
</dbReference>
<dbReference type="InterPro" id="IPR052371">
    <property type="entry name" value="BFD-associated_ferredoxin"/>
</dbReference>
<dbReference type="KEGG" id="ptx:ABW99_00315"/>
<evidence type="ECO:0000259" key="9">
    <source>
        <dbReference type="Pfam" id="PF04324"/>
    </source>
</evidence>
<evidence type="ECO:0000256" key="3">
    <source>
        <dbReference type="ARBA" id="ARBA00022723"/>
    </source>
</evidence>
<evidence type="ECO:0000256" key="1">
    <source>
        <dbReference type="ARBA" id="ARBA00022448"/>
    </source>
</evidence>
<proteinExistence type="inferred from homology"/>
<evidence type="ECO:0000256" key="8">
    <source>
        <dbReference type="ARBA" id="ARBA00046332"/>
    </source>
</evidence>
<evidence type="ECO:0000256" key="7">
    <source>
        <dbReference type="ARBA" id="ARBA00039386"/>
    </source>
</evidence>
<dbReference type="Gene3D" id="1.10.10.1100">
    <property type="entry name" value="BFD-like [2Fe-2S]-binding domain"/>
    <property type="match status" value="1"/>
</dbReference>
<reference evidence="11" key="1">
    <citation type="submission" date="2015-06" db="EMBL/GenBank/DDBJ databases">
        <authorList>
            <person name="Lim Y.L."/>
            <person name="Ee R."/>
            <person name="Yong D."/>
            <person name="How K.Y."/>
            <person name="Yin W.F."/>
            <person name="Chan K.G."/>
        </authorList>
    </citation>
    <scope>NUCLEOTIDE SEQUENCE [LARGE SCALE GENOMIC DNA]</scope>
    <source>
        <strain evidence="11">DSM 25325</strain>
    </source>
</reference>
<gene>
    <name evidence="10" type="ORF">ABW99_00315</name>
</gene>
<comment type="similarity">
    <text evidence="8">Belongs to the Bfd family.</text>
</comment>
<organism evidence="10 11">
    <name type="scientific">Pandoraea thiooxydans</name>
    <dbReference type="NCBI Taxonomy" id="445709"/>
    <lineage>
        <taxon>Bacteria</taxon>
        <taxon>Pseudomonadati</taxon>
        <taxon>Pseudomonadota</taxon>
        <taxon>Betaproteobacteria</taxon>
        <taxon>Burkholderiales</taxon>
        <taxon>Burkholderiaceae</taxon>
        <taxon>Pandoraea</taxon>
    </lineage>
</organism>
<keyword evidence="3" id="KW-0479">Metal-binding</keyword>
<dbReference type="EMBL" id="CP011568">
    <property type="protein sequence ID" value="AKJ66905.1"/>
    <property type="molecule type" value="Genomic_DNA"/>
</dbReference>